<dbReference type="Proteomes" id="UP000770661">
    <property type="component" value="Unassembled WGS sequence"/>
</dbReference>
<comment type="caution">
    <text evidence="2">The sequence shown here is derived from an EMBL/GenBank/DDBJ whole genome shotgun (WGS) entry which is preliminary data.</text>
</comment>
<accession>A0A8J4YRG6</accession>
<name>A0A8J4YRG6_CHIOP</name>
<feature type="region of interest" description="Disordered" evidence="1">
    <location>
        <begin position="345"/>
        <end position="367"/>
    </location>
</feature>
<keyword evidence="3" id="KW-1185">Reference proteome</keyword>
<dbReference type="AlphaFoldDB" id="A0A8J4YRG6"/>
<feature type="region of interest" description="Disordered" evidence="1">
    <location>
        <begin position="247"/>
        <end position="314"/>
    </location>
</feature>
<organism evidence="2 3">
    <name type="scientific">Chionoecetes opilio</name>
    <name type="common">Atlantic snow crab</name>
    <name type="synonym">Cancer opilio</name>
    <dbReference type="NCBI Taxonomy" id="41210"/>
    <lineage>
        <taxon>Eukaryota</taxon>
        <taxon>Metazoa</taxon>
        <taxon>Ecdysozoa</taxon>
        <taxon>Arthropoda</taxon>
        <taxon>Crustacea</taxon>
        <taxon>Multicrustacea</taxon>
        <taxon>Malacostraca</taxon>
        <taxon>Eumalacostraca</taxon>
        <taxon>Eucarida</taxon>
        <taxon>Decapoda</taxon>
        <taxon>Pleocyemata</taxon>
        <taxon>Brachyura</taxon>
        <taxon>Eubrachyura</taxon>
        <taxon>Majoidea</taxon>
        <taxon>Majidae</taxon>
        <taxon>Chionoecetes</taxon>
    </lineage>
</organism>
<feature type="compositionally biased region" description="Polar residues" evidence="1">
    <location>
        <begin position="347"/>
        <end position="357"/>
    </location>
</feature>
<evidence type="ECO:0000313" key="2">
    <source>
        <dbReference type="EMBL" id="KAG0727656.1"/>
    </source>
</evidence>
<evidence type="ECO:0000313" key="3">
    <source>
        <dbReference type="Proteomes" id="UP000770661"/>
    </source>
</evidence>
<protein>
    <submittedName>
        <fullName evidence="2">Uncharacterized protein</fullName>
    </submittedName>
</protein>
<evidence type="ECO:0000256" key="1">
    <source>
        <dbReference type="SAM" id="MobiDB-lite"/>
    </source>
</evidence>
<feature type="compositionally biased region" description="Polar residues" evidence="1">
    <location>
        <begin position="252"/>
        <end position="261"/>
    </location>
</feature>
<sequence length="367" mass="40198">MAPNDPELHAPPVAAPSLTPTIKILHQEPLVKRFSGEDPSYSALNCLGLCEDLMRNSSLVLDLHKIAFVRSQLVPDSLAARMMLASALQPGLLNNSYHEFRDNFLQAFGSGQHRGGLQWVFRMTDSLTNRLGTADHFDGQALAAQIVDDAVSSLRKADWFKDDAISCKDLRVMLEYAMFVVHLIPERRRVASSIDFTAKDRLLVFALTIEKRIAESCLRVPPAPSPHNTPIAPVMFSAAGPSAPPPLLGSFCSRTGQTSQPCFRRTRQGSFPPPSSHSRDNASARSYSDAATRPPPLLPSPRSQPSRSFNKRGGSQTPLFCHVHGFGGHGSDDCFTLLNMRDRRASQVHSSLPQSGEVSRRRPAGPD</sequence>
<proteinExistence type="predicted"/>
<dbReference type="EMBL" id="JACEEZ010003101">
    <property type="protein sequence ID" value="KAG0727656.1"/>
    <property type="molecule type" value="Genomic_DNA"/>
</dbReference>
<gene>
    <name evidence="2" type="ORF">GWK47_034191</name>
</gene>
<reference evidence="2" key="1">
    <citation type="submission" date="2020-07" db="EMBL/GenBank/DDBJ databases">
        <title>The High-quality genome of the commercially important snow crab, Chionoecetes opilio.</title>
        <authorList>
            <person name="Jeong J.-H."/>
            <person name="Ryu S."/>
        </authorList>
    </citation>
    <scope>NUCLEOTIDE SEQUENCE</scope>
    <source>
        <strain evidence="2">MADBK_172401_WGS</strain>
        <tissue evidence="2">Digestive gland</tissue>
    </source>
</reference>
<dbReference type="OrthoDB" id="6398689at2759"/>